<protein>
    <submittedName>
        <fullName evidence="1">Uncharacterized protein</fullName>
    </submittedName>
</protein>
<sequence length="87" mass="10226">MEDSHIKKTNFQWFFSHHSNLTCDPDAIIPQVEQIQLHESKFFLITKENDSFPRDVLNLKFTFGYAGHFNKAVAQILIRYIINNTVI</sequence>
<proteinExistence type="predicted"/>
<evidence type="ECO:0000313" key="1">
    <source>
        <dbReference type="EMBL" id="GIN22878.1"/>
    </source>
</evidence>
<name>A0ABQ4KCI8_9BACI</name>
<dbReference type="Proteomes" id="UP000680279">
    <property type="component" value="Unassembled WGS sequence"/>
</dbReference>
<organism evidence="1 2">
    <name type="scientific">Siminovitchia fordii</name>
    <dbReference type="NCBI Taxonomy" id="254759"/>
    <lineage>
        <taxon>Bacteria</taxon>
        <taxon>Bacillati</taxon>
        <taxon>Bacillota</taxon>
        <taxon>Bacilli</taxon>
        <taxon>Bacillales</taxon>
        <taxon>Bacillaceae</taxon>
        <taxon>Siminovitchia</taxon>
    </lineage>
</organism>
<evidence type="ECO:0000313" key="2">
    <source>
        <dbReference type="Proteomes" id="UP000680279"/>
    </source>
</evidence>
<gene>
    <name evidence="1" type="ORF">J1TS3_40120</name>
</gene>
<reference evidence="1 2" key="1">
    <citation type="submission" date="2021-03" db="EMBL/GenBank/DDBJ databases">
        <title>Antimicrobial resistance genes in bacteria isolated from Japanese honey, and their potential for conferring macrolide and lincosamide resistance in the American foulbrood pathogen Paenibacillus larvae.</title>
        <authorList>
            <person name="Okamoto M."/>
            <person name="Kumagai M."/>
            <person name="Kanamori H."/>
            <person name="Takamatsu D."/>
        </authorList>
    </citation>
    <scope>NUCLEOTIDE SEQUENCE [LARGE SCALE GENOMIC DNA]</scope>
    <source>
        <strain evidence="1 2">J1TS3</strain>
    </source>
</reference>
<keyword evidence="2" id="KW-1185">Reference proteome</keyword>
<dbReference type="EMBL" id="BOQT01000022">
    <property type="protein sequence ID" value="GIN22878.1"/>
    <property type="molecule type" value="Genomic_DNA"/>
</dbReference>
<accession>A0ABQ4KCI8</accession>
<comment type="caution">
    <text evidence="1">The sequence shown here is derived from an EMBL/GenBank/DDBJ whole genome shotgun (WGS) entry which is preliminary data.</text>
</comment>